<evidence type="ECO:0000256" key="3">
    <source>
        <dbReference type="ARBA" id="ARBA00009490"/>
    </source>
</evidence>
<dbReference type="InterPro" id="IPR001343">
    <property type="entry name" value="Hemolysn_Ca-bd"/>
</dbReference>
<dbReference type="PANTHER" id="PTHR38340">
    <property type="entry name" value="S-LAYER PROTEIN"/>
    <property type="match status" value="1"/>
</dbReference>
<evidence type="ECO:0000256" key="2">
    <source>
        <dbReference type="ARBA" id="ARBA00004613"/>
    </source>
</evidence>
<name>A0A1I6ZCQ0_9HYPH</name>
<dbReference type="InterPro" id="IPR006026">
    <property type="entry name" value="Peptidase_Metallo"/>
</dbReference>
<dbReference type="Proteomes" id="UP000183371">
    <property type="component" value="Unassembled WGS sequence"/>
</dbReference>
<evidence type="ECO:0000256" key="6">
    <source>
        <dbReference type="SAM" id="MobiDB-lite"/>
    </source>
</evidence>
<accession>A0A1I6ZCQ0</accession>
<reference evidence="9" key="1">
    <citation type="submission" date="2016-10" db="EMBL/GenBank/DDBJ databases">
        <authorList>
            <person name="Varghese N."/>
            <person name="Submissions S."/>
        </authorList>
    </citation>
    <scope>NUCLEOTIDE SEQUENCE [LARGE SCALE GENOMIC DNA]</scope>
    <source>
        <strain evidence="9">DSM 17465</strain>
    </source>
</reference>
<dbReference type="RefSeq" id="WP_143111092.1">
    <property type="nucleotide sequence ID" value="NZ_FPBD01000002.1"/>
</dbReference>
<dbReference type="InterPro" id="IPR013858">
    <property type="entry name" value="Peptidase_M10B_C"/>
</dbReference>
<comment type="subcellular location">
    <subcellularLocation>
        <location evidence="2">Secreted</location>
    </subcellularLocation>
</comment>
<dbReference type="GO" id="GO:0006508">
    <property type="term" value="P:proteolysis"/>
    <property type="evidence" value="ECO:0007669"/>
    <property type="project" value="InterPro"/>
</dbReference>
<dbReference type="AlphaFoldDB" id="A0A1I6ZCQ0"/>
<dbReference type="InterPro" id="IPR050557">
    <property type="entry name" value="RTX_toxin/Mannuronan_C5-epim"/>
</dbReference>
<keyword evidence="9" id="KW-1185">Reference proteome</keyword>
<dbReference type="GO" id="GO:0008237">
    <property type="term" value="F:metallopeptidase activity"/>
    <property type="evidence" value="ECO:0007669"/>
    <property type="project" value="InterPro"/>
</dbReference>
<keyword evidence="5" id="KW-0677">Repeat</keyword>
<dbReference type="Pfam" id="PF00353">
    <property type="entry name" value="HemolysinCabind"/>
    <property type="match status" value="5"/>
</dbReference>
<gene>
    <name evidence="8" type="ORF">SAMN05444141_102248</name>
</gene>
<sequence>MSSATLDYQSNFLPDNFSSEIPEGTLGSPKASNSRGYYFTGVTGDNNIDGLISGGVWYDPDSLTPWHTEISYSFPQNSFDFQSHMSLDDIAARNNLVSFGNLQQTAMREVFDGFEAIAQITFTKVNSNEQANIVIAGTTNSAVTPTASSELPAGNDVNQWYNANIYDHAPQIGSYTWHTLIHETGHSLGLAHGHEVDRDSPPDEPIPGKAMDPNRDSMEFSIMTYRSYINDPLDGGYSNEDYGYAQSLMMYDIAAIQEMYGANYETNSGDTTYTFSSITGEMFVNGVGQGTPGDNRIFRTIWDGNGEDTYDFSNYNTGINVDLSPGSWSLFSENQQAYLGDGNYARANVFNALLYEGDSRSLIENAVGGDGNDTIIGNIANNRLNGGVGNDTLNGGDGNDTLIGGDGNDVLRGGTGADAYSAGNGNDTIYYANGDKFWNSKGNGINVAGAGVDTLIIESGSYFDTNGLSWYGFERFVGAEMNDRVKGNSNKIHYHLDGGAGNDTLTGAGGNDTLIGGDGNDVLRGGTGADAYSAGNGNDTIYYANGDKFWNSKGNGINVAGAGVDTLIIESGSYFDTNGLSWYGFERFVGAEMNDRVKGNSNKINYHLDGGAGNDTLTGAGGNDTLNGGDGNDTLIGGDGNDILNGGEGNDTYFVDNAGDTIIEADNSGIDTIISGVSFKLTDNIEDLTLTGTADNYAIGNSEDNTIIGNDGDNHIEGGAGTDILTGGAGSDLFNFREGMGNDIITDFEVGIDKINIPAGPPPDYPDFVITDVGDGTLVEYNGDSFLLKGIDAALIAPNAFSWDWELPY</sequence>
<comment type="similarity">
    <text evidence="3">Belongs to the peptidase M10B family.</text>
</comment>
<evidence type="ECO:0000313" key="9">
    <source>
        <dbReference type="Proteomes" id="UP000183371"/>
    </source>
</evidence>
<dbReference type="PANTHER" id="PTHR38340:SF1">
    <property type="entry name" value="S-LAYER PROTEIN"/>
    <property type="match status" value="1"/>
</dbReference>
<dbReference type="InterPro" id="IPR011049">
    <property type="entry name" value="Serralysin-like_metalloprot_C"/>
</dbReference>
<dbReference type="InterPro" id="IPR034033">
    <property type="entry name" value="Serralysin-like"/>
</dbReference>
<dbReference type="Gene3D" id="3.40.390.10">
    <property type="entry name" value="Collagenase (Catalytic Domain)"/>
    <property type="match status" value="1"/>
</dbReference>
<dbReference type="InterPro" id="IPR018511">
    <property type="entry name" value="Hemolysin-typ_Ca-bd_CS"/>
</dbReference>
<dbReference type="CDD" id="cd04277">
    <property type="entry name" value="ZnMc_serralysin_like"/>
    <property type="match status" value="1"/>
</dbReference>
<evidence type="ECO:0000256" key="4">
    <source>
        <dbReference type="ARBA" id="ARBA00022525"/>
    </source>
</evidence>
<proteinExistence type="inferred from homology"/>
<feature type="domain" description="Peptidase metallopeptidase" evidence="7">
    <location>
        <begin position="61"/>
        <end position="244"/>
    </location>
</feature>
<evidence type="ECO:0000259" key="7">
    <source>
        <dbReference type="SMART" id="SM00235"/>
    </source>
</evidence>
<keyword evidence="4" id="KW-0964">Secreted</keyword>
<dbReference type="EMBL" id="FPBD01000002">
    <property type="protein sequence ID" value="SFT60454.1"/>
    <property type="molecule type" value="Genomic_DNA"/>
</dbReference>
<dbReference type="PROSITE" id="PS00330">
    <property type="entry name" value="HEMOLYSIN_CALCIUM"/>
    <property type="match status" value="7"/>
</dbReference>
<feature type="region of interest" description="Disordered" evidence="6">
    <location>
        <begin position="194"/>
        <end position="213"/>
    </location>
</feature>
<dbReference type="GO" id="GO:0005509">
    <property type="term" value="F:calcium ion binding"/>
    <property type="evidence" value="ECO:0007669"/>
    <property type="project" value="InterPro"/>
</dbReference>
<dbReference type="Gene3D" id="2.150.10.10">
    <property type="entry name" value="Serralysin-like metalloprotease, C-terminal"/>
    <property type="match status" value="2"/>
</dbReference>
<protein>
    <submittedName>
        <fullName evidence="8">Serralysin</fullName>
    </submittedName>
</protein>
<dbReference type="SUPFAM" id="SSF55486">
    <property type="entry name" value="Metalloproteases ('zincins'), catalytic domain"/>
    <property type="match status" value="1"/>
</dbReference>
<evidence type="ECO:0000313" key="8">
    <source>
        <dbReference type="EMBL" id="SFT60454.1"/>
    </source>
</evidence>
<dbReference type="InterPro" id="IPR024079">
    <property type="entry name" value="MetalloPept_cat_dom_sf"/>
</dbReference>
<organism evidence="8 9">
    <name type="scientific">Pseudovibrio denitrificans</name>
    <dbReference type="NCBI Taxonomy" id="258256"/>
    <lineage>
        <taxon>Bacteria</taxon>
        <taxon>Pseudomonadati</taxon>
        <taxon>Pseudomonadota</taxon>
        <taxon>Alphaproteobacteria</taxon>
        <taxon>Hyphomicrobiales</taxon>
        <taxon>Stappiaceae</taxon>
        <taxon>Pseudovibrio</taxon>
    </lineage>
</organism>
<dbReference type="GO" id="GO:0005615">
    <property type="term" value="C:extracellular space"/>
    <property type="evidence" value="ECO:0007669"/>
    <property type="project" value="InterPro"/>
</dbReference>
<dbReference type="SMART" id="SM00235">
    <property type="entry name" value="ZnMc"/>
    <property type="match status" value="1"/>
</dbReference>
<comment type="cofactor">
    <cofactor evidence="1">
        <name>Ca(2+)</name>
        <dbReference type="ChEBI" id="CHEBI:29108"/>
    </cofactor>
</comment>
<dbReference type="SUPFAM" id="SSF51120">
    <property type="entry name" value="beta-Roll"/>
    <property type="match status" value="3"/>
</dbReference>
<evidence type="ECO:0000256" key="1">
    <source>
        <dbReference type="ARBA" id="ARBA00001913"/>
    </source>
</evidence>
<dbReference type="PRINTS" id="PR00313">
    <property type="entry name" value="CABNDNGRPT"/>
</dbReference>
<evidence type="ECO:0000256" key="5">
    <source>
        <dbReference type="ARBA" id="ARBA00022737"/>
    </source>
</evidence>
<dbReference type="Pfam" id="PF08548">
    <property type="entry name" value="Peptidase_M10_C"/>
    <property type="match status" value="1"/>
</dbReference>
<dbReference type="GO" id="GO:0008270">
    <property type="term" value="F:zinc ion binding"/>
    <property type="evidence" value="ECO:0007669"/>
    <property type="project" value="InterPro"/>
</dbReference>